<evidence type="ECO:0000256" key="3">
    <source>
        <dbReference type="ARBA" id="ARBA00022450"/>
    </source>
</evidence>
<feature type="domain" description="Carrier" evidence="5">
    <location>
        <begin position="2079"/>
        <end position="2154"/>
    </location>
</feature>
<dbReference type="SUPFAM" id="SSF52777">
    <property type="entry name" value="CoA-dependent acyltransferases"/>
    <property type="match status" value="4"/>
</dbReference>
<dbReference type="EMBL" id="CP017708">
    <property type="protein sequence ID" value="AOY83357.1"/>
    <property type="molecule type" value="Genomic_DNA"/>
</dbReference>
<dbReference type="EMBL" id="KP860347">
    <property type="protein sequence ID" value="AKV71861.1"/>
    <property type="molecule type" value="Genomic_DNA"/>
</dbReference>
<dbReference type="SMART" id="SM00823">
    <property type="entry name" value="PKS_PP"/>
    <property type="match status" value="2"/>
</dbReference>
<dbReference type="PROSITE" id="PS50075">
    <property type="entry name" value="CARRIER"/>
    <property type="match status" value="2"/>
</dbReference>
<dbReference type="Gene3D" id="2.30.38.10">
    <property type="entry name" value="Luciferase, Domain 3"/>
    <property type="match status" value="2"/>
</dbReference>
<dbReference type="InterPro" id="IPR023213">
    <property type="entry name" value="CAT-like_dom_sf"/>
</dbReference>
<reference evidence="7" key="4">
    <citation type="submission" date="2022-10" db="EMBL/GenBank/DDBJ databases">
        <authorList>
            <person name="Ngo T.-E."/>
        </authorList>
    </citation>
    <scope>NUCLEOTIDE SEQUENCE</scope>
    <source>
        <strain evidence="7">JHB</strain>
    </source>
</reference>
<gene>
    <name evidence="7" type="ORF">BJP36_29005</name>
</gene>
<dbReference type="SUPFAM" id="SSF56801">
    <property type="entry name" value="Acetyl-CoA synthetase-like"/>
    <property type="match status" value="2"/>
</dbReference>
<dbReference type="Pfam" id="PF13193">
    <property type="entry name" value="AMP-binding_C"/>
    <property type="match status" value="2"/>
</dbReference>
<dbReference type="InterPro" id="IPR020806">
    <property type="entry name" value="PKS_PP-bd"/>
</dbReference>
<dbReference type="GO" id="GO:0031177">
    <property type="term" value="F:phosphopantetheine binding"/>
    <property type="evidence" value="ECO:0007669"/>
    <property type="project" value="InterPro"/>
</dbReference>
<comment type="cofactor">
    <cofactor evidence="1">
        <name>pantetheine 4'-phosphate</name>
        <dbReference type="ChEBI" id="CHEBI:47942"/>
    </cofactor>
</comment>
<dbReference type="GO" id="GO:0008610">
    <property type="term" value="P:lipid biosynthetic process"/>
    <property type="evidence" value="ECO:0007669"/>
    <property type="project" value="UniProtKB-ARBA"/>
</dbReference>
<protein>
    <submittedName>
        <fullName evidence="7">Amino acid adenylation domain-containing protein</fullName>
    </submittedName>
</protein>
<name>A0A0K1SAZ8_MOOP1</name>
<reference evidence="6" key="1">
    <citation type="journal article" date="2015" name="PLoS ONE">
        <title>Expanding the Described Metabolome of the Marine Cyanobacterium Moorea producens JHB through Orthogonal Natural Products Workflows.</title>
        <authorList>
            <person name="Boudreau P.D."/>
            <person name="Monroe E.A."/>
            <person name="Mehrotra S."/>
            <person name="Desfor S."/>
            <person name="Korobeynikov A."/>
            <person name="Sherman D.H."/>
            <person name="Murray T.F."/>
            <person name="Gerwick L."/>
            <person name="Dorrestein P.C."/>
            <person name="Gerwick W.H."/>
        </authorList>
    </citation>
    <scope>NUCLEOTIDE SEQUENCE</scope>
    <source>
        <strain evidence="6">JHB</strain>
    </source>
</reference>
<dbReference type="CDD" id="cd19531">
    <property type="entry name" value="LCL_NRPS-like"/>
    <property type="match status" value="2"/>
</dbReference>
<evidence type="ECO:0000313" key="6">
    <source>
        <dbReference type="EMBL" id="AKV71861.1"/>
    </source>
</evidence>
<dbReference type="Gene3D" id="3.40.50.1820">
    <property type="entry name" value="alpha/beta hydrolase"/>
    <property type="match status" value="1"/>
</dbReference>
<reference evidence="8" key="2">
    <citation type="submission" date="2016-10" db="EMBL/GenBank/DDBJ databases">
        <title>Comparative genomics uncovers the prolific and rare metabolic potential of the cyanobacterial genus Moorea.</title>
        <authorList>
            <person name="Leao T."/>
            <person name="Castelao G."/>
            <person name="Korobeynikov A."/>
            <person name="Monroe E.A."/>
            <person name="Podell S."/>
            <person name="Glukhov E."/>
            <person name="Allen E."/>
            <person name="Gerwick W.H."/>
            <person name="Gerwick L."/>
        </authorList>
    </citation>
    <scope>NUCLEOTIDE SEQUENCE [LARGE SCALE GENOMIC DNA]</scope>
    <source>
        <strain evidence="8">JHB</strain>
    </source>
</reference>
<dbReference type="SUPFAM" id="SSF53474">
    <property type="entry name" value="alpha/beta-Hydrolases"/>
    <property type="match status" value="1"/>
</dbReference>
<keyword evidence="3" id="KW-0596">Phosphopantetheine</keyword>
<dbReference type="PROSITE" id="PS00012">
    <property type="entry name" value="PHOSPHOPANTETHEINE"/>
    <property type="match status" value="1"/>
</dbReference>
<dbReference type="GO" id="GO:0005829">
    <property type="term" value="C:cytosol"/>
    <property type="evidence" value="ECO:0007669"/>
    <property type="project" value="TreeGrafter"/>
</dbReference>
<dbReference type="PROSITE" id="PS00455">
    <property type="entry name" value="AMP_BINDING"/>
    <property type="match status" value="2"/>
</dbReference>
<dbReference type="PANTHER" id="PTHR45527">
    <property type="entry name" value="NONRIBOSOMAL PEPTIDE SYNTHETASE"/>
    <property type="match status" value="1"/>
</dbReference>
<dbReference type="InterPro" id="IPR029058">
    <property type="entry name" value="AB_hydrolase_fold"/>
</dbReference>
<evidence type="ECO:0000256" key="2">
    <source>
        <dbReference type="ARBA" id="ARBA00006432"/>
    </source>
</evidence>
<dbReference type="InterPro" id="IPR009081">
    <property type="entry name" value="PP-bd_ACP"/>
</dbReference>
<reference evidence="7" key="3">
    <citation type="journal article" date="2017" name="Proc. Natl. Acad. Sci. U.S.A.">
        <title>Comparative genomics uncovers the prolific and distinctive metabolic potential of the cyanobacterial genus Moorea.</title>
        <authorList>
            <person name="Leao T."/>
            <person name="Castelao G."/>
            <person name="Korobeynikov A."/>
            <person name="Monroe E.A."/>
            <person name="Podell S."/>
            <person name="Glukhov E."/>
            <person name="Allen E.E."/>
            <person name="Gerwick W.H."/>
            <person name="Gerwick L."/>
        </authorList>
    </citation>
    <scope>NUCLEOTIDE SEQUENCE</scope>
    <source>
        <strain evidence="7">JHB</strain>
    </source>
</reference>
<dbReference type="InterPro" id="IPR000873">
    <property type="entry name" value="AMP-dep_synth/lig_dom"/>
</dbReference>
<evidence type="ECO:0000259" key="5">
    <source>
        <dbReference type="PROSITE" id="PS50075"/>
    </source>
</evidence>
<evidence type="ECO:0000313" key="7">
    <source>
        <dbReference type="EMBL" id="AOY83357.1"/>
    </source>
</evidence>
<dbReference type="GO" id="GO:0009239">
    <property type="term" value="P:enterobactin biosynthetic process"/>
    <property type="evidence" value="ECO:0007669"/>
    <property type="project" value="TreeGrafter"/>
</dbReference>
<dbReference type="FunFam" id="3.40.50.12780:FF:000012">
    <property type="entry name" value="Non-ribosomal peptide synthetase"/>
    <property type="match status" value="2"/>
</dbReference>
<dbReference type="Gene3D" id="1.10.1200.10">
    <property type="entry name" value="ACP-like"/>
    <property type="match status" value="2"/>
</dbReference>
<dbReference type="FunFam" id="1.10.1200.10:FF:000005">
    <property type="entry name" value="Nonribosomal peptide synthetase 1"/>
    <property type="match status" value="2"/>
</dbReference>
<evidence type="ECO:0000256" key="1">
    <source>
        <dbReference type="ARBA" id="ARBA00001957"/>
    </source>
</evidence>
<sequence>MDKSSSDRFLPTDKQELLKLLLHKKGLRQGSAKTITRRTDAGPIPLSYFQEQLWLLAQLNPKVPFYNEPATVHIRGQLDAIALEKSLKEIIRRHEALRTKFMIVSGQPLQIIAPPPDFKLTRIDLREFPKNKRETEARQQATLEAQKLFDLTASGLLMRALLIQLTDQEYRLFLTFHHIAIDGVSLYGIFLKELATLYQAFSSGQRSPLPELPLQYADFAVWQRQWMQGEVLSQQIDYWKQKLSGELPILQLPCDRPRPPVQSFRGAKQKLTLSKSLSEALKAFSQQEEVTLFMTLLTAFKTLLYRYTQQEDLMVGTASSGRHSPEIENLIGYFVNMLVLRTDCSGNPSFRQLLDQVRKVLLEAYAHQDIPFQKLVETLHPVRDLSKNALFQVICTMEPPPPAFDLDWTVSRQDVDNATSKFDLFLNLEDRPEGIIGYLEYSTDLFDADRIHRMLGHFQTLLEGIVTNPNQSISELPLLTDKERHQLLVEWNNTQVDYPQDKCIRQLFEEQVEKTPDAVAVVFEDRQLTYRELNCRANQLAHYLQSEGVEPEVLVGICVERSVEMVVGLLGIIKAGGAYVPLDPGYPIERLAYMIEDTQASVLLTQKNLVAGLPENKAQIICLDADWNLVSQQTDLNPNCTADQENLAYVIYTSGSTGKPKGVAMKHLALNNLILWQRSNTTVSPKAKTLQFVPISFDVSFLEIFSTWCGGGTLVLISEELRRDLVALLHLVRAKQVERLFLPFVALQQLAETAQTLGLMPTSLREVITGGEQLQITPAIASFFSQLKDCSLHNQYGPSETHVVVTVFTLTGSTDTWSALPPIGRPIANIQIYILDRFAQPVPVGIPGELYIGGVSLARGYLNRPELTAERFIANPFSQEEGSRLYKTGDLARYLPDGNIEFLGRIDNQVKLRGFRIELGEIEVTLAQHPDLRQTAVIVREDQPGDKRLVAYVCPNEGQIPTSGQLRRFLWEKLPDYMVPGTFIILEAFPLTPSGKVDRRALPIPDASSLVGETSFVAPRDSVELQLAQIWSEILGVSPIGVHDNFIKLGGDSLLATKIIGLVCDRFQVELGLNYLFECPTVAKLAKIVTQVAQEEQSYCLPSLEPISRQQTIPLSFGQKQLWFITKLVPSEPIYNETFTIDLGGDINIQALSNSLKELIRRHEILRTTFRVVNGQPVQEIHPPSRLTLPVVDLRFLPETERETEGLRIATEQLRTTFDLTRGPLLRATLIQLGKTDYRLYLAVHHIVVDGESLTSIFFPELETLYGAFSQGLPSPLPELTIQYADFAVWQRQWLHGEIISNQLAFWEKQLENLPQLQLPTDRPHNPQTTFAGSRLCFTLSKDLTEKLKTISRKEGVTLFMTLAAAIKVLLYRYSSQEDIVIGTVSSQRNRPELQGVMGDFLNTLVVRSDLSGNPSFPELLKRVRNVILSAYANQDLPFEQVVNALHPDRHVSQNPLFQVMFVLQPPLTDDKLGWRVSQLEVDSGCSKFNLTFNLEERPEGMIGAIEYNTDLFDAATIDRAIGHLMTLLEGIVADPETSIAQLPLLTESECHQLLVEWNNTELDYPRDKCIHQLFEEQVEKTPDAVAVVFEEQKLTYHQLNCQANQLAHYLQTLGVGPEVLVGICVERSLEMVVGLLGIMKAGGAYVPLDPNYPQERVDYILSNSETKVLIASSHLLSSLAKNETQAICLDTDWEIISESNKANPESTVKPNNLSYVIFTSGSTGKPKGVQICHQSLMNFINSMKHEPGLSSRDRILAINSISFDIHTLEIYLPLTLGATITLAIPEVAMNGKKLAEKLAKDRVNVMQATPATWGMLLNANWSGCPELKAICGGEVMPQSLGDHLLEKVGGLWNIYGPTETTVWSTIREVKPNRASLHKDAPESIGRPIANTVIYILDSHLQAVPIGVPGELHIGGAGLARGYLNRPELTEEKFIPNPFSNKPGSRLYKTGDLARYLPDGNIEYLGRIDNQVKIRGFRIELSEIEAVLAQHSKVREAVVIAREDIPGNKRLVAYLTTNDAKTTINDLRSFLKTKLPDYMIPAGFVFLESMPLTPNGKVNRRAFPVPDASSLLRETSFIAPRDSVELQLAQIWSEILGVSPIGVRDNFFDLGGHSLLAVRLMVQIEKEFGKNLSLAALFQGATIEQLAILLRQNIDTQSWSPLVAIQPQGNHPPFFCMPGSGGNVVYFHQLARHLGNDRPFYALQPPSLDGVSEPFSSVEQIAAYYLKAIQTIQPSGPYFLGGHSFGVLVAFEMAQQLQKKGETVALLALFDLPAPIPGRAPKQLDWDDTRWLTNIAYILEMLSGKNLGISYETLKPLTPLAQLNYLKQQMETVNLLPPNSGIDRVRGIVQTIKADELAFMSYLPQAGYQGQITLFRTSEVYQDELGMLGEIPTDPTWGWNQFSSQTVEVEVVPGNHTTMLSEPHVMVLAEKLKFCLASVC</sequence>
<dbReference type="InterPro" id="IPR001242">
    <property type="entry name" value="Condensation_dom"/>
</dbReference>
<dbReference type="NCBIfam" id="NF003417">
    <property type="entry name" value="PRK04813.1"/>
    <property type="match status" value="2"/>
</dbReference>
<dbReference type="Pfam" id="PF00501">
    <property type="entry name" value="AMP-binding"/>
    <property type="match status" value="2"/>
</dbReference>
<evidence type="ECO:0000313" key="8">
    <source>
        <dbReference type="Proteomes" id="UP000176944"/>
    </source>
</evidence>
<dbReference type="InterPro" id="IPR006162">
    <property type="entry name" value="Ppantetheine_attach_site"/>
</dbReference>
<dbReference type="Gene3D" id="3.30.559.30">
    <property type="entry name" value="Nonribosomal peptide synthetase, condensation domain"/>
    <property type="match status" value="2"/>
</dbReference>
<dbReference type="GO" id="GO:0047527">
    <property type="term" value="F:2,3-dihydroxybenzoate-serine ligase activity"/>
    <property type="evidence" value="ECO:0007669"/>
    <property type="project" value="TreeGrafter"/>
</dbReference>
<evidence type="ECO:0000256" key="4">
    <source>
        <dbReference type="ARBA" id="ARBA00022553"/>
    </source>
</evidence>
<comment type="similarity">
    <text evidence="2">Belongs to the ATP-dependent AMP-binding enzyme family.</text>
</comment>
<keyword evidence="4" id="KW-0597">Phosphoprotein</keyword>
<dbReference type="CDD" id="cd05930">
    <property type="entry name" value="A_NRPS"/>
    <property type="match status" value="1"/>
</dbReference>
<dbReference type="FunFam" id="3.30.300.30:FF:000010">
    <property type="entry name" value="Enterobactin synthetase component F"/>
    <property type="match status" value="2"/>
</dbReference>
<dbReference type="FunFam" id="3.40.50.980:FF:000001">
    <property type="entry name" value="Non-ribosomal peptide synthetase"/>
    <property type="match status" value="2"/>
</dbReference>
<dbReference type="InterPro" id="IPR010071">
    <property type="entry name" value="AA_adenyl_dom"/>
</dbReference>
<dbReference type="GO" id="GO:0043041">
    <property type="term" value="P:amino acid activation for nonribosomal peptide biosynthetic process"/>
    <property type="evidence" value="ECO:0007669"/>
    <property type="project" value="TreeGrafter"/>
</dbReference>
<dbReference type="Gene3D" id="3.30.300.30">
    <property type="match status" value="2"/>
</dbReference>
<dbReference type="NCBIfam" id="TIGR01733">
    <property type="entry name" value="AA-adenyl-dom"/>
    <property type="match status" value="2"/>
</dbReference>
<dbReference type="PANTHER" id="PTHR45527:SF1">
    <property type="entry name" value="FATTY ACID SYNTHASE"/>
    <property type="match status" value="1"/>
</dbReference>
<dbReference type="FunFam" id="2.30.38.10:FF:000001">
    <property type="entry name" value="Non-ribosomal peptide synthetase PvdI"/>
    <property type="match status" value="2"/>
</dbReference>
<dbReference type="Pfam" id="PF00975">
    <property type="entry name" value="Thioesterase"/>
    <property type="match status" value="1"/>
</dbReference>
<dbReference type="Gene3D" id="3.40.50.980">
    <property type="match status" value="4"/>
</dbReference>
<dbReference type="InterPro" id="IPR001031">
    <property type="entry name" value="Thioesterase"/>
</dbReference>
<proteinExistence type="inferred from homology"/>
<dbReference type="Proteomes" id="UP000176944">
    <property type="component" value="Chromosome"/>
</dbReference>
<dbReference type="FunFam" id="3.30.559.30:FF:000001">
    <property type="entry name" value="Non-ribosomal peptide synthetase"/>
    <property type="match status" value="2"/>
</dbReference>
<dbReference type="InterPro" id="IPR025110">
    <property type="entry name" value="AMP-bd_C"/>
</dbReference>
<dbReference type="Gene3D" id="3.30.559.10">
    <property type="entry name" value="Chloramphenicol acetyltransferase-like domain"/>
    <property type="match status" value="2"/>
</dbReference>
<dbReference type="SUPFAM" id="SSF47336">
    <property type="entry name" value="ACP-like"/>
    <property type="match status" value="2"/>
</dbReference>
<organism evidence="6">
    <name type="scientific">Moorena producens (strain JHB)</name>
    <dbReference type="NCBI Taxonomy" id="1454205"/>
    <lineage>
        <taxon>Bacteria</taxon>
        <taxon>Bacillati</taxon>
        <taxon>Cyanobacteriota</taxon>
        <taxon>Cyanophyceae</taxon>
        <taxon>Coleofasciculales</taxon>
        <taxon>Coleofasciculaceae</taxon>
        <taxon>Moorena</taxon>
    </lineage>
</organism>
<dbReference type="InterPro" id="IPR036736">
    <property type="entry name" value="ACP-like_sf"/>
</dbReference>
<dbReference type="CDD" id="cd17651">
    <property type="entry name" value="A_NRPS_VisG_like"/>
    <property type="match status" value="1"/>
</dbReference>
<dbReference type="GO" id="GO:0009366">
    <property type="term" value="C:enterobactin synthetase complex"/>
    <property type="evidence" value="ECO:0007669"/>
    <property type="project" value="TreeGrafter"/>
</dbReference>
<accession>A0A0K1SAZ8</accession>
<dbReference type="InterPro" id="IPR045851">
    <property type="entry name" value="AMP-bd_C_sf"/>
</dbReference>
<dbReference type="Pfam" id="PF00550">
    <property type="entry name" value="PP-binding"/>
    <property type="match status" value="2"/>
</dbReference>
<feature type="domain" description="Carrier" evidence="5">
    <location>
        <begin position="1018"/>
        <end position="1093"/>
    </location>
</feature>
<dbReference type="InterPro" id="IPR020845">
    <property type="entry name" value="AMP-binding_CS"/>
</dbReference>
<dbReference type="Pfam" id="PF00668">
    <property type="entry name" value="Condensation"/>
    <property type="match status" value="2"/>
</dbReference>